<proteinExistence type="predicted"/>
<dbReference type="Proteomes" id="UP000198538">
    <property type="component" value="Unassembled WGS sequence"/>
</dbReference>
<evidence type="ECO:0000313" key="2">
    <source>
        <dbReference type="Proteomes" id="UP000198538"/>
    </source>
</evidence>
<dbReference type="Pfam" id="PF14094">
    <property type="entry name" value="DUF4272"/>
    <property type="match status" value="1"/>
</dbReference>
<dbReference type="InterPro" id="IPR025368">
    <property type="entry name" value="DUF4272"/>
</dbReference>
<dbReference type="EMBL" id="FMVM01000011">
    <property type="protein sequence ID" value="SCY89436.1"/>
    <property type="molecule type" value="Genomic_DNA"/>
</dbReference>
<accession>A0A1G5JM91</accession>
<organism evidence="1 2">
    <name type="scientific">Paenibacillus polysaccharolyticus</name>
    <dbReference type="NCBI Taxonomy" id="582692"/>
    <lineage>
        <taxon>Bacteria</taxon>
        <taxon>Bacillati</taxon>
        <taxon>Bacillota</taxon>
        <taxon>Bacilli</taxon>
        <taxon>Bacillales</taxon>
        <taxon>Paenibacillaceae</taxon>
        <taxon>Paenibacillus</taxon>
    </lineage>
</organism>
<dbReference type="AlphaFoldDB" id="A0A1G5JM91"/>
<dbReference type="RefSeq" id="WP_090922104.1">
    <property type="nucleotide sequence ID" value="NZ_FMVM01000011.1"/>
</dbReference>
<evidence type="ECO:0008006" key="3">
    <source>
        <dbReference type="Google" id="ProtNLM"/>
    </source>
</evidence>
<evidence type="ECO:0000313" key="1">
    <source>
        <dbReference type="EMBL" id="SCY89436.1"/>
    </source>
</evidence>
<dbReference type="STRING" id="582692.SAMN05720606_111174"/>
<protein>
    <recommendedName>
        <fullName evidence="3">DUF4272 domain-containing protein</fullName>
    </recommendedName>
</protein>
<keyword evidence="2" id="KW-1185">Reference proteome</keyword>
<name>A0A1G5JM91_9BACL</name>
<sequence>MRNCAIYSSQFDLDQLYEMIQSIYPDAAIQRREDHTHIQVIQKKWFSKKTKGFNIMTSQTHPEEFGTMIQGMLGFMSQIEGRNAALQEKVLIKCSTLNMVIGIETEEDISEEFFNELLQLAEALDAIIFCGGGSLLNAQGQLLLDVNGESEVEDYTVTAHTSYLDDTRPPSADAVERKARSEQRLAAQGVPYNANLPARAGEQDTTIRTKEEVAQRAVALCIAALKGECLGAGESDDDTAALVQEVIDKYDASAFFSPDEKSFLDQHGAQQQEVIRFSWGYEAYHVMLWALGYVEELSAPTELCNVSKDVGYLQQKDSYAEFLSDATLRSKDEILDEADLIYRYNWVCVNSRIKEELPPAGLNPGVAYERHRALNWLISYLDQTWDEVRTDT</sequence>
<gene>
    <name evidence="1" type="ORF">SAMN05720606_111174</name>
</gene>
<reference evidence="2" key="1">
    <citation type="submission" date="2016-10" db="EMBL/GenBank/DDBJ databases">
        <authorList>
            <person name="Varghese N."/>
            <person name="Submissions S."/>
        </authorList>
    </citation>
    <scope>NUCLEOTIDE SEQUENCE [LARGE SCALE GENOMIC DNA]</scope>
    <source>
        <strain evidence="2">BL9</strain>
    </source>
</reference>